<protein>
    <submittedName>
        <fullName evidence="2">Uncharacterized protein</fullName>
    </submittedName>
</protein>
<evidence type="ECO:0000256" key="1">
    <source>
        <dbReference type="SAM" id="SignalP"/>
    </source>
</evidence>
<dbReference type="Proteomes" id="UP000799424">
    <property type="component" value="Unassembled WGS sequence"/>
</dbReference>
<evidence type="ECO:0000313" key="3">
    <source>
        <dbReference type="Proteomes" id="UP000799424"/>
    </source>
</evidence>
<dbReference type="EMBL" id="MU006225">
    <property type="protein sequence ID" value="KAF2827116.1"/>
    <property type="molecule type" value="Genomic_DNA"/>
</dbReference>
<accession>A0A6A7A1Y4</accession>
<sequence>MHYSYLLSATLAALSTASPAPLSTTHLSAAKRAPTRIQLLDGSYLTESAASSSPLSRRKEADKISSCGPKSGWMPVADHDMHLDVQMWGYQSAVKEFCHRAAYGLNLEGSATPVVVGAGRRIQYTIRWQNEKAMQDNIRGARVGLKGAQPGHVLFEVNNKRSKGDYTMIESDCNIYLMHMAIPGQDCYGSKNADTKGGTWQMEENKLTFNAFPVADSSEKNIVHDEFRK</sequence>
<proteinExistence type="predicted"/>
<organism evidence="2 3">
    <name type="scientific">Ophiobolus disseminans</name>
    <dbReference type="NCBI Taxonomy" id="1469910"/>
    <lineage>
        <taxon>Eukaryota</taxon>
        <taxon>Fungi</taxon>
        <taxon>Dikarya</taxon>
        <taxon>Ascomycota</taxon>
        <taxon>Pezizomycotina</taxon>
        <taxon>Dothideomycetes</taxon>
        <taxon>Pleosporomycetidae</taxon>
        <taxon>Pleosporales</taxon>
        <taxon>Pleosporineae</taxon>
        <taxon>Phaeosphaeriaceae</taxon>
        <taxon>Ophiobolus</taxon>
    </lineage>
</organism>
<reference evidence="2" key="1">
    <citation type="journal article" date="2020" name="Stud. Mycol.">
        <title>101 Dothideomycetes genomes: a test case for predicting lifestyles and emergence of pathogens.</title>
        <authorList>
            <person name="Haridas S."/>
            <person name="Albert R."/>
            <person name="Binder M."/>
            <person name="Bloem J."/>
            <person name="Labutti K."/>
            <person name="Salamov A."/>
            <person name="Andreopoulos B."/>
            <person name="Baker S."/>
            <person name="Barry K."/>
            <person name="Bills G."/>
            <person name="Bluhm B."/>
            <person name="Cannon C."/>
            <person name="Castanera R."/>
            <person name="Culley D."/>
            <person name="Daum C."/>
            <person name="Ezra D."/>
            <person name="Gonzalez J."/>
            <person name="Henrissat B."/>
            <person name="Kuo A."/>
            <person name="Liang C."/>
            <person name="Lipzen A."/>
            <person name="Lutzoni F."/>
            <person name="Magnuson J."/>
            <person name="Mondo S."/>
            <person name="Nolan M."/>
            <person name="Ohm R."/>
            <person name="Pangilinan J."/>
            <person name="Park H.-J."/>
            <person name="Ramirez L."/>
            <person name="Alfaro M."/>
            <person name="Sun H."/>
            <person name="Tritt A."/>
            <person name="Yoshinaga Y."/>
            <person name="Zwiers L.-H."/>
            <person name="Turgeon B."/>
            <person name="Goodwin S."/>
            <person name="Spatafora J."/>
            <person name="Crous P."/>
            <person name="Grigoriev I."/>
        </authorList>
    </citation>
    <scope>NUCLEOTIDE SEQUENCE</scope>
    <source>
        <strain evidence="2">CBS 113818</strain>
    </source>
</reference>
<dbReference type="OrthoDB" id="4153866at2759"/>
<name>A0A6A7A1Y4_9PLEO</name>
<feature type="chain" id="PRO_5025346247" evidence="1">
    <location>
        <begin position="18"/>
        <end position="229"/>
    </location>
</feature>
<gene>
    <name evidence="2" type="ORF">CC86DRAFT_382144</name>
</gene>
<evidence type="ECO:0000313" key="2">
    <source>
        <dbReference type="EMBL" id="KAF2827116.1"/>
    </source>
</evidence>
<dbReference type="AlphaFoldDB" id="A0A6A7A1Y4"/>
<keyword evidence="1" id="KW-0732">Signal</keyword>
<keyword evidence="3" id="KW-1185">Reference proteome</keyword>
<feature type="signal peptide" evidence="1">
    <location>
        <begin position="1"/>
        <end position="17"/>
    </location>
</feature>